<keyword evidence="8" id="KW-1185">Reference proteome</keyword>
<evidence type="ECO:0000259" key="6">
    <source>
        <dbReference type="Pfam" id="PF23247"/>
    </source>
</evidence>
<proteinExistence type="inferred from homology"/>
<dbReference type="Gene3D" id="3.80.10.10">
    <property type="entry name" value="Ribonuclease Inhibitor"/>
    <property type="match status" value="2"/>
</dbReference>
<dbReference type="SUPFAM" id="SSF52540">
    <property type="entry name" value="P-loop containing nucleoside triphosphate hydrolases"/>
    <property type="match status" value="1"/>
</dbReference>
<dbReference type="CDD" id="cd01983">
    <property type="entry name" value="SIMIBI"/>
    <property type="match status" value="1"/>
</dbReference>
<dbReference type="PANTHER" id="PTHR33463:SF105">
    <property type="entry name" value="AND NB-ARC DOMAIN DISEASE RESISTANCE PROTEIN, PUTATIVE-RELATED"/>
    <property type="match status" value="1"/>
</dbReference>
<evidence type="ECO:0000256" key="1">
    <source>
        <dbReference type="ARBA" id="ARBA00008894"/>
    </source>
</evidence>
<dbReference type="InterPro" id="IPR050905">
    <property type="entry name" value="Plant_NBS-LRR"/>
</dbReference>
<dbReference type="Proteomes" id="UP000242715">
    <property type="component" value="Unassembled WGS sequence"/>
</dbReference>
<gene>
    <name evidence="7" type="ORF">TSUD_359740</name>
</gene>
<evidence type="ECO:0000256" key="3">
    <source>
        <dbReference type="ARBA" id="ARBA00022821"/>
    </source>
</evidence>
<protein>
    <submittedName>
        <fullName evidence="7">Uncharacterized protein</fullName>
    </submittedName>
</protein>
<dbReference type="InterPro" id="IPR057135">
    <property type="entry name" value="At4g27190-like_LRR"/>
</dbReference>
<dbReference type="Pfam" id="PF23247">
    <property type="entry name" value="LRR_RPS2"/>
    <property type="match status" value="2"/>
</dbReference>
<keyword evidence="2" id="KW-0547">Nucleotide-binding</keyword>
<dbReference type="InterPro" id="IPR032675">
    <property type="entry name" value="LRR_dom_sf"/>
</dbReference>
<dbReference type="GO" id="GO:0005524">
    <property type="term" value="F:ATP binding"/>
    <property type="evidence" value="ECO:0007669"/>
    <property type="project" value="UniProtKB-KW"/>
</dbReference>
<organism evidence="7 8">
    <name type="scientific">Trifolium subterraneum</name>
    <name type="common">Subterranean clover</name>
    <dbReference type="NCBI Taxonomy" id="3900"/>
    <lineage>
        <taxon>Eukaryota</taxon>
        <taxon>Viridiplantae</taxon>
        <taxon>Streptophyta</taxon>
        <taxon>Embryophyta</taxon>
        <taxon>Tracheophyta</taxon>
        <taxon>Spermatophyta</taxon>
        <taxon>Magnoliopsida</taxon>
        <taxon>eudicotyledons</taxon>
        <taxon>Gunneridae</taxon>
        <taxon>Pentapetalae</taxon>
        <taxon>rosids</taxon>
        <taxon>fabids</taxon>
        <taxon>Fabales</taxon>
        <taxon>Fabaceae</taxon>
        <taxon>Papilionoideae</taxon>
        <taxon>50 kb inversion clade</taxon>
        <taxon>NPAAA clade</taxon>
        <taxon>Hologalegina</taxon>
        <taxon>IRL clade</taxon>
        <taxon>Trifolieae</taxon>
        <taxon>Trifolium</taxon>
    </lineage>
</organism>
<dbReference type="SUPFAM" id="SSF52058">
    <property type="entry name" value="L domain-like"/>
    <property type="match status" value="1"/>
</dbReference>
<dbReference type="FunFam" id="3.40.50.300:FF:001091">
    <property type="entry name" value="Probable disease resistance protein At1g61300"/>
    <property type="match status" value="1"/>
</dbReference>
<dbReference type="AlphaFoldDB" id="A0A2Z6NC19"/>
<reference evidence="8" key="1">
    <citation type="journal article" date="2017" name="Front. Plant Sci.">
        <title>Climate Clever Clovers: New Paradigm to Reduce the Environmental Footprint of Ruminants by Breeding Low Methanogenic Forages Utilizing Haplotype Variation.</title>
        <authorList>
            <person name="Kaur P."/>
            <person name="Appels R."/>
            <person name="Bayer P.E."/>
            <person name="Keeble-Gagnere G."/>
            <person name="Wang J."/>
            <person name="Hirakawa H."/>
            <person name="Shirasawa K."/>
            <person name="Vercoe P."/>
            <person name="Stefanova K."/>
            <person name="Durmic Z."/>
            <person name="Nichols P."/>
            <person name="Revell C."/>
            <person name="Isobe S.N."/>
            <person name="Edwards D."/>
            <person name="Erskine W."/>
        </authorList>
    </citation>
    <scope>NUCLEOTIDE SEQUENCE [LARGE SCALE GENOMIC DNA]</scope>
    <source>
        <strain evidence="8">cv. Daliak</strain>
    </source>
</reference>
<dbReference type="Pfam" id="PF00931">
    <property type="entry name" value="NB-ARC"/>
    <property type="match status" value="1"/>
</dbReference>
<dbReference type="InterPro" id="IPR042197">
    <property type="entry name" value="Apaf_helical"/>
</dbReference>
<keyword evidence="4" id="KW-0067">ATP-binding</keyword>
<dbReference type="PANTHER" id="PTHR33463">
    <property type="entry name" value="NB-ARC DOMAIN-CONTAINING PROTEIN-RELATED"/>
    <property type="match status" value="1"/>
</dbReference>
<evidence type="ECO:0000259" key="5">
    <source>
        <dbReference type="Pfam" id="PF00931"/>
    </source>
</evidence>
<keyword evidence="3" id="KW-0611">Plant defense</keyword>
<dbReference type="PRINTS" id="PR00364">
    <property type="entry name" value="DISEASERSIST"/>
</dbReference>
<sequence length="988" mass="113155">MASFLCDSVKPYVVKSIDGAIAEARHVLCFTCIVKEFEEERARLEPERRTIEQRVKVAKQRDKDIQANVVSWEEEIVKLNQMDTKTKQTCFFGFCPDCIWQYKKGKELANKVKRIKELKGEKFENIELPRHVPGIERYSSKDYISFKSREAKYKELLDALKDDNNYIIGLQGMGGTGKTTLAKEVGKELKQAGQFVHVVDTTVSFTPDIKKIQDDIAGSLGLKWEDCNESDRHKKLWSRLTNGDKILVILDDVWDRGPHLDFEAIGIPKQDNYKGCRVLVTSRSKRTFDIMCCHKTIELDLISEEEAWTMFEMYAGISNSESKKLINKGRKIAKECKQLPVAISAIASSLKGQQNREHEWDVTLKSLKQPVSMHGVDDDVVGVYNCLKISYDNLKEENVMRLFLLCSVFREDEEYSVEDLTRLCIGVGLFRDDDYTYNDARNKVVVAKNKLVDSCLLLKVDAKRLKMHDLVRDAAQWIADKEIQCVKLFDTKQKSLVENQTNIKYLLCEGKCIDFFNLEFDGSKLETLIVRADRDEDCKCIEVPNSFFENVIKLRVLYFSGYYQQPALSLPDSIQSLTNIRSILFDNVDLGDISILGNLQSLETLDLFRCKINKLPDQITNLRKFKLLNLRYCKIIMNNPFEVMKRCASLEELYFRDSFNDFCQEITLPELQRYQINNGYLDGSSRFPKYVVFRGDKECKFSEETLKYCMQTANALRLKGIKGEWRNLMPMIVSVEHGMNDLVELHLGKISQLQFLIDTNGSHVPNVLSNLVVLELEGMENLKELFNEPLSFESLNNLEKLSIKDCKQLQSLFKADCEGLETIIADERIEDEEIDDGGNNKSYGSVFSKLKVIDIKECRRLESILPFLSAQDLPALETIRIRKCDGLKYVFGQSQNVKLVSLSELALSPLPKFISIFEECYDPMSSCVKGSSSTSNYGSKAQIQLDPLKCNIFSCCQTRIPLVDDVDGDQPHDNSVAPIEFVHKTPQH</sequence>
<dbReference type="GO" id="GO:0006952">
    <property type="term" value="P:defense response"/>
    <property type="evidence" value="ECO:0007669"/>
    <property type="project" value="UniProtKB-KW"/>
</dbReference>
<feature type="domain" description="Disease resistance protein At4g27190-like leucine-rich repeats" evidence="6">
    <location>
        <begin position="734"/>
        <end position="817"/>
    </location>
</feature>
<evidence type="ECO:0000313" key="8">
    <source>
        <dbReference type="Proteomes" id="UP000242715"/>
    </source>
</evidence>
<comment type="similarity">
    <text evidence="1">Belongs to the disease resistance NB-LRR family.</text>
</comment>
<evidence type="ECO:0000256" key="4">
    <source>
        <dbReference type="ARBA" id="ARBA00022840"/>
    </source>
</evidence>
<name>A0A2Z6NC19_TRISU</name>
<dbReference type="Gene3D" id="3.40.50.300">
    <property type="entry name" value="P-loop containing nucleotide triphosphate hydrolases"/>
    <property type="match status" value="1"/>
</dbReference>
<dbReference type="EMBL" id="DF973532">
    <property type="protein sequence ID" value="GAU33595.1"/>
    <property type="molecule type" value="Genomic_DNA"/>
</dbReference>
<evidence type="ECO:0000256" key="2">
    <source>
        <dbReference type="ARBA" id="ARBA00022741"/>
    </source>
</evidence>
<feature type="domain" description="Disease resistance protein At4g27190-like leucine-rich repeats" evidence="6">
    <location>
        <begin position="845"/>
        <end position="918"/>
    </location>
</feature>
<dbReference type="OrthoDB" id="1435486at2759"/>
<dbReference type="InterPro" id="IPR002182">
    <property type="entry name" value="NB-ARC"/>
</dbReference>
<accession>A0A2Z6NC19</accession>
<dbReference type="GO" id="GO:0043531">
    <property type="term" value="F:ADP binding"/>
    <property type="evidence" value="ECO:0007669"/>
    <property type="project" value="InterPro"/>
</dbReference>
<dbReference type="Gene3D" id="1.10.8.430">
    <property type="entry name" value="Helical domain of apoptotic protease-activating factors"/>
    <property type="match status" value="1"/>
</dbReference>
<dbReference type="InterPro" id="IPR027417">
    <property type="entry name" value="P-loop_NTPase"/>
</dbReference>
<feature type="domain" description="NB-ARC" evidence="5">
    <location>
        <begin position="151"/>
        <end position="316"/>
    </location>
</feature>
<evidence type="ECO:0000313" key="7">
    <source>
        <dbReference type="EMBL" id="GAU33595.1"/>
    </source>
</evidence>